<comment type="caution">
    <text evidence="5">The sequence shown here is derived from an EMBL/GenBank/DDBJ whole genome shotgun (WGS) entry which is preliminary data.</text>
</comment>
<dbReference type="SUPFAM" id="SSF52833">
    <property type="entry name" value="Thioredoxin-like"/>
    <property type="match status" value="1"/>
</dbReference>
<dbReference type="PROSITE" id="PS50404">
    <property type="entry name" value="GST_NTER"/>
    <property type="match status" value="1"/>
</dbReference>
<dbReference type="PANTHER" id="PTHR43900">
    <property type="entry name" value="GLUTATHIONE S-TRANSFERASE RHO"/>
    <property type="match status" value="1"/>
</dbReference>
<dbReference type="PANTHER" id="PTHR43900:SF97">
    <property type="entry name" value="GLUTATHIONE TRANSFERASE"/>
    <property type="match status" value="1"/>
</dbReference>
<dbReference type="EC" id="2.5.1.18" evidence="1"/>
<dbReference type="Gene3D" id="3.40.30.10">
    <property type="entry name" value="Glutaredoxin"/>
    <property type="match status" value="1"/>
</dbReference>
<dbReference type="InterPro" id="IPR036282">
    <property type="entry name" value="Glutathione-S-Trfase_C_sf"/>
</dbReference>
<feature type="domain" description="GST C-terminal" evidence="4">
    <location>
        <begin position="87"/>
        <end position="215"/>
    </location>
</feature>
<dbReference type="InterPro" id="IPR004045">
    <property type="entry name" value="Glutathione_S-Trfase_N"/>
</dbReference>
<accession>A0A8S8XJA7</accession>
<dbReference type="Gene3D" id="1.20.1050.10">
    <property type="match status" value="1"/>
</dbReference>
<gene>
    <name evidence="5" type="primary">gst5</name>
    <name evidence="5" type="ORF">TMPK1_34820</name>
</gene>
<dbReference type="AlphaFoldDB" id="A0A8S8XJA7"/>
<dbReference type="EMBL" id="BOPV01000001">
    <property type="protein sequence ID" value="GIL41245.1"/>
    <property type="molecule type" value="Genomic_DNA"/>
</dbReference>
<dbReference type="RefSeq" id="WP_420244657.1">
    <property type="nucleotide sequence ID" value="NZ_BOPV01000001.1"/>
</dbReference>
<evidence type="ECO:0000259" key="4">
    <source>
        <dbReference type="PROSITE" id="PS50405"/>
    </source>
</evidence>
<dbReference type="GO" id="GO:0005737">
    <property type="term" value="C:cytoplasm"/>
    <property type="evidence" value="ECO:0007669"/>
    <property type="project" value="TreeGrafter"/>
</dbReference>
<dbReference type="SUPFAM" id="SSF47616">
    <property type="entry name" value="GST C-terminal domain-like"/>
    <property type="match status" value="1"/>
</dbReference>
<proteinExistence type="predicted"/>
<protein>
    <recommendedName>
        <fullName evidence="1">glutathione transferase</fullName>
        <ecNumber evidence="1">2.5.1.18</ecNumber>
    </recommendedName>
</protein>
<evidence type="ECO:0000256" key="2">
    <source>
        <dbReference type="ARBA" id="ARBA00022679"/>
    </source>
</evidence>
<organism evidence="5 6">
    <name type="scientific">Roseiterribacter gracilis</name>
    <dbReference type="NCBI Taxonomy" id="2812848"/>
    <lineage>
        <taxon>Bacteria</taxon>
        <taxon>Pseudomonadati</taxon>
        <taxon>Pseudomonadota</taxon>
        <taxon>Alphaproteobacteria</taxon>
        <taxon>Rhodospirillales</taxon>
        <taxon>Roseiterribacteraceae</taxon>
        <taxon>Roseiterribacter</taxon>
    </lineage>
</organism>
<keyword evidence="2" id="KW-0808">Transferase</keyword>
<evidence type="ECO:0000256" key="1">
    <source>
        <dbReference type="ARBA" id="ARBA00012452"/>
    </source>
</evidence>
<name>A0A8S8XJA7_9PROT</name>
<dbReference type="Pfam" id="PF13417">
    <property type="entry name" value="GST_N_3"/>
    <property type="match status" value="1"/>
</dbReference>
<dbReference type="SFLD" id="SFLDS00019">
    <property type="entry name" value="Glutathione_Transferase_(cytos"/>
    <property type="match status" value="1"/>
</dbReference>
<evidence type="ECO:0000313" key="6">
    <source>
        <dbReference type="Proteomes" id="UP000681075"/>
    </source>
</evidence>
<dbReference type="CDD" id="cd00299">
    <property type="entry name" value="GST_C_family"/>
    <property type="match status" value="1"/>
</dbReference>
<dbReference type="GO" id="GO:0004364">
    <property type="term" value="F:glutathione transferase activity"/>
    <property type="evidence" value="ECO:0007669"/>
    <property type="project" value="UniProtKB-EC"/>
</dbReference>
<dbReference type="InterPro" id="IPR040079">
    <property type="entry name" value="Glutathione_S-Trfase"/>
</dbReference>
<dbReference type="GO" id="GO:0043295">
    <property type="term" value="F:glutathione binding"/>
    <property type="evidence" value="ECO:0007669"/>
    <property type="project" value="TreeGrafter"/>
</dbReference>
<evidence type="ECO:0000313" key="5">
    <source>
        <dbReference type="EMBL" id="GIL41245.1"/>
    </source>
</evidence>
<keyword evidence="6" id="KW-1185">Reference proteome</keyword>
<evidence type="ECO:0000259" key="3">
    <source>
        <dbReference type="PROSITE" id="PS50404"/>
    </source>
</evidence>
<feature type="domain" description="GST N-terminal" evidence="3">
    <location>
        <begin position="3"/>
        <end position="82"/>
    </location>
</feature>
<dbReference type="Proteomes" id="UP000681075">
    <property type="component" value="Unassembled WGS sequence"/>
</dbReference>
<dbReference type="SFLD" id="SFLDG00358">
    <property type="entry name" value="Main_(cytGST)"/>
    <property type="match status" value="1"/>
</dbReference>
<dbReference type="InterPro" id="IPR036249">
    <property type="entry name" value="Thioredoxin-like_sf"/>
</dbReference>
<dbReference type="PROSITE" id="PS50405">
    <property type="entry name" value="GST_CTER"/>
    <property type="match status" value="1"/>
</dbReference>
<reference evidence="5" key="1">
    <citation type="submission" date="2021-02" db="EMBL/GenBank/DDBJ databases">
        <title>Genome sequence of Rhodospirillales sp. strain TMPK1 isolated from soil.</title>
        <authorList>
            <person name="Nakai R."/>
            <person name="Kusada H."/>
            <person name="Tamaki H."/>
        </authorList>
    </citation>
    <scope>NUCLEOTIDE SEQUENCE</scope>
    <source>
        <strain evidence="5">TMPK1</strain>
    </source>
</reference>
<dbReference type="Pfam" id="PF13410">
    <property type="entry name" value="GST_C_2"/>
    <property type="match status" value="1"/>
</dbReference>
<dbReference type="InterPro" id="IPR010987">
    <property type="entry name" value="Glutathione-S-Trfase_C-like"/>
</dbReference>
<sequence>MTAPFIVYGIPGSPYVRKVLLGLEEKNLPWRLAALGFGEHKQPAHLARHPFGRMPVVDHGETRLYEAQAILRYLDRIAPTPALTPTDPVQEARMNQICGIVDWYVIHDISSPISFARVVAPKFGLPVDEARVQAAIPRAEICMGELSRLLGSQIFLAGDALSLADLMLAPHLDVFVATDEAQPMFARHPNLRAWLGRMQARPSMQATTWERVTALAQAA</sequence>